<accession>A0A940WT89</accession>
<dbReference type="Pfam" id="PF08281">
    <property type="entry name" value="Sigma70_r4_2"/>
    <property type="match status" value="1"/>
</dbReference>
<keyword evidence="2" id="KW-0805">Transcription regulation</keyword>
<gene>
    <name evidence="7" type="ORF">J7W16_12090</name>
</gene>
<evidence type="ECO:0000256" key="3">
    <source>
        <dbReference type="ARBA" id="ARBA00023082"/>
    </source>
</evidence>
<dbReference type="InterPro" id="IPR013324">
    <property type="entry name" value="RNA_pol_sigma_r3/r4-like"/>
</dbReference>
<proteinExistence type="inferred from homology"/>
<evidence type="ECO:0000313" key="7">
    <source>
        <dbReference type="EMBL" id="MBP3951871.1"/>
    </source>
</evidence>
<keyword evidence="3" id="KW-0731">Sigma factor</keyword>
<dbReference type="PANTHER" id="PTHR43133">
    <property type="entry name" value="RNA POLYMERASE ECF-TYPE SIGMA FACTO"/>
    <property type="match status" value="1"/>
</dbReference>
<dbReference type="GO" id="GO:0016987">
    <property type="term" value="F:sigma factor activity"/>
    <property type="evidence" value="ECO:0007669"/>
    <property type="project" value="UniProtKB-KW"/>
</dbReference>
<dbReference type="CDD" id="cd06171">
    <property type="entry name" value="Sigma70_r4"/>
    <property type="match status" value="1"/>
</dbReference>
<dbReference type="GO" id="GO:0003677">
    <property type="term" value="F:DNA binding"/>
    <property type="evidence" value="ECO:0007669"/>
    <property type="project" value="InterPro"/>
</dbReference>
<dbReference type="InterPro" id="IPR039425">
    <property type="entry name" value="RNA_pol_sigma-70-like"/>
</dbReference>
<feature type="domain" description="RNA polymerase sigma-70 region 2" evidence="5">
    <location>
        <begin position="13"/>
        <end position="75"/>
    </location>
</feature>
<dbReference type="AlphaFoldDB" id="A0A940WT89"/>
<organism evidence="7 8">
    <name type="scientific">Halalkalibacter suaedae</name>
    <dbReference type="NCBI Taxonomy" id="2822140"/>
    <lineage>
        <taxon>Bacteria</taxon>
        <taxon>Bacillati</taxon>
        <taxon>Bacillota</taxon>
        <taxon>Bacilli</taxon>
        <taxon>Bacillales</taxon>
        <taxon>Bacillaceae</taxon>
        <taxon>Halalkalibacter</taxon>
    </lineage>
</organism>
<feature type="domain" description="RNA polymerase sigma factor 70 region 4 type 2" evidence="6">
    <location>
        <begin position="123"/>
        <end position="161"/>
    </location>
</feature>
<keyword evidence="4" id="KW-0804">Transcription</keyword>
<dbReference type="SUPFAM" id="SSF88659">
    <property type="entry name" value="Sigma3 and sigma4 domains of RNA polymerase sigma factors"/>
    <property type="match status" value="1"/>
</dbReference>
<dbReference type="PANTHER" id="PTHR43133:SF60">
    <property type="entry name" value="RNA POLYMERASE SIGMA FACTOR SIGV"/>
    <property type="match status" value="1"/>
</dbReference>
<evidence type="ECO:0000259" key="5">
    <source>
        <dbReference type="Pfam" id="PF04542"/>
    </source>
</evidence>
<dbReference type="NCBIfam" id="TIGR02937">
    <property type="entry name" value="sigma70-ECF"/>
    <property type="match status" value="1"/>
</dbReference>
<evidence type="ECO:0000259" key="6">
    <source>
        <dbReference type="Pfam" id="PF08281"/>
    </source>
</evidence>
<comment type="caution">
    <text evidence="7">The sequence shown here is derived from an EMBL/GenBank/DDBJ whole genome shotgun (WGS) entry which is preliminary data.</text>
</comment>
<dbReference type="Gene3D" id="1.10.10.10">
    <property type="entry name" value="Winged helix-like DNA-binding domain superfamily/Winged helix DNA-binding domain"/>
    <property type="match status" value="1"/>
</dbReference>
<keyword evidence="8" id="KW-1185">Reference proteome</keyword>
<dbReference type="EMBL" id="JAGKSQ010000004">
    <property type="protein sequence ID" value="MBP3951871.1"/>
    <property type="molecule type" value="Genomic_DNA"/>
</dbReference>
<sequence>MTAKKTISEWFYQYSDDVYNFLVYYTGKTDVEDLVQDVFIKAGKGLHSYQGRSTPKTWLFSIARNVAIDEGRKKKNKLSQSATPFDESIWNQQSDANPEQLLLRKEEYQGLYAAISKQKKKFRDVLILRGIQDLSVKETAEILGWNETKVRTNYHRAIKALRTEEIGRQSDEQ</sequence>
<reference evidence="7" key="1">
    <citation type="submission" date="2021-03" db="EMBL/GenBank/DDBJ databases">
        <title>Bacillus suaedae sp. nov., isolated from Suaeda aralocaspica.</title>
        <authorList>
            <person name="Lei R.F.R."/>
        </authorList>
    </citation>
    <scope>NUCLEOTIDE SEQUENCE</scope>
    <source>
        <strain evidence="7">YZJH907-2</strain>
    </source>
</reference>
<dbReference type="Proteomes" id="UP000678228">
    <property type="component" value="Unassembled WGS sequence"/>
</dbReference>
<evidence type="ECO:0000256" key="4">
    <source>
        <dbReference type="ARBA" id="ARBA00023163"/>
    </source>
</evidence>
<protein>
    <submittedName>
        <fullName evidence="7">Sigma-70 family RNA polymerase sigma factor</fullName>
    </submittedName>
</protein>
<dbReference type="GO" id="GO:0006352">
    <property type="term" value="P:DNA-templated transcription initiation"/>
    <property type="evidence" value="ECO:0007669"/>
    <property type="project" value="InterPro"/>
</dbReference>
<dbReference type="InterPro" id="IPR013325">
    <property type="entry name" value="RNA_pol_sigma_r2"/>
</dbReference>
<dbReference type="InterPro" id="IPR036388">
    <property type="entry name" value="WH-like_DNA-bd_sf"/>
</dbReference>
<dbReference type="InterPro" id="IPR014284">
    <property type="entry name" value="RNA_pol_sigma-70_dom"/>
</dbReference>
<name>A0A940WT89_9BACI</name>
<dbReference type="Pfam" id="PF04542">
    <property type="entry name" value="Sigma70_r2"/>
    <property type="match status" value="1"/>
</dbReference>
<evidence type="ECO:0000313" key="8">
    <source>
        <dbReference type="Proteomes" id="UP000678228"/>
    </source>
</evidence>
<dbReference type="RefSeq" id="WP_210597555.1">
    <property type="nucleotide sequence ID" value="NZ_JAGKSQ010000004.1"/>
</dbReference>
<comment type="similarity">
    <text evidence="1">Belongs to the sigma-70 factor family. ECF subfamily.</text>
</comment>
<evidence type="ECO:0000256" key="1">
    <source>
        <dbReference type="ARBA" id="ARBA00010641"/>
    </source>
</evidence>
<evidence type="ECO:0000256" key="2">
    <source>
        <dbReference type="ARBA" id="ARBA00023015"/>
    </source>
</evidence>
<dbReference type="InterPro" id="IPR013249">
    <property type="entry name" value="RNA_pol_sigma70_r4_t2"/>
</dbReference>
<dbReference type="InterPro" id="IPR007627">
    <property type="entry name" value="RNA_pol_sigma70_r2"/>
</dbReference>
<dbReference type="Gene3D" id="1.10.1740.10">
    <property type="match status" value="1"/>
</dbReference>
<dbReference type="SUPFAM" id="SSF88946">
    <property type="entry name" value="Sigma2 domain of RNA polymerase sigma factors"/>
    <property type="match status" value="1"/>
</dbReference>